<dbReference type="AlphaFoldDB" id="K1T7Q7"/>
<proteinExistence type="predicted"/>
<feature type="non-terminal residue" evidence="1">
    <location>
        <position position="1"/>
    </location>
</feature>
<protein>
    <submittedName>
        <fullName evidence="1">Uncharacterized protein</fullName>
    </submittedName>
</protein>
<organism evidence="1">
    <name type="scientific">human gut metagenome</name>
    <dbReference type="NCBI Taxonomy" id="408170"/>
    <lineage>
        <taxon>unclassified sequences</taxon>
        <taxon>metagenomes</taxon>
        <taxon>organismal metagenomes</taxon>
    </lineage>
</organism>
<accession>K1T7Q7</accession>
<name>K1T7Q7_9ZZZZ</name>
<reference evidence="1" key="1">
    <citation type="journal article" date="2013" name="Environ. Microbiol.">
        <title>Microbiota from the distal guts of lean and obese adolescents exhibit partial functional redundancy besides clear differences in community structure.</title>
        <authorList>
            <person name="Ferrer M."/>
            <person name="Ruiz A."/>
            <person name="Lanza F."/>
            <person name="Haange S.B."/>
            <person name="Oberbach A."/>
            <person name="Till H."/>
            <person name="Bargiela R."/>
            <person name="Campoy C."/>
            <person name="Segura M.T."/>
            <person name="Richter M."/>
            <person name="von Bergen M."/>
            <person name="Seifert J."/>
            <person name="Suarez A."/>
        </authorList>
    </citation>
    <scope>NUCLEOTIDE SEQUENCE</scope>
</reference>
<sequence length="36" mass="4003">SSVEYVVTDKNVHITADKKLIGTDSFPVFVAKRHTV</sequence>
<comment type="caution">
    <text evidence="1">The sequence shown here is derived from an EMBL/GenBank/DDBJ whole genome shotgun (WGS) entry which is preliminary data.</text>
</comment>
<evidence type="ECO:0000313" key="1">
    <source>
        <dbReference type="EMBL" id="EKC65593.1"/>
    </source>
</evidence>
<gene>
    <name evidence="1" type="ORF">OBE_06375</name>
</gene>
<dbReference type="EMBL" id="AJWZ01004386">
    <property type="protein sequence ID" value="EKC65593.1"/>
    <property type="molecule type" value="Genomic_DNA"/>
</dbReference>